<evidence type="ECO:0000313" key="1">
    <source>
        <dbReference type="EMBL" id="GAD52975.1"/>
    </source>
</evidence>
<dbReference type="RefSeq" id="WP_020220774.1">
    <property type="nucleotide sequence ID" value="NZ_BANO01000011.1"/>
</dbReference>
<evidence type="ECO:0000313" key="2">
    <source>
        <dbReference type="Proteomes" id="UP000016986"/>
    </source>
</evidence>
<name>U2YVC6_9EURY</name>
<dbReference type="EMBL" id="BATA01000041">
    <property type="protein sequence ID" value="GAD52975.1"/>
    <property type="molecule type" value="Genomic_DNA"/>
</dbReference>
<gene>
    <name evidence="1" type="ORF">MBEHAL_1735</name>
</gene>
<sequence length="173" mass="18375">MPEVPRALREVEAGAQVLVTLSPHASTLDRLPDAAFRNLLVIQTNALPGETERAVRERGLDPDRVGVIPVTGSTVRYDGPLWVADRVSPGDLTGLSIAFSNALRYVREGGWVAFDDLATLSMYADADSLQRFVSSLATAARETGATGTYGVTDGVLDESDVAGLLGSMDARVE</sequence>
<dbReference type="OrthoDB" id="341687at2157"/>
<organism evidence="1 2">
    <name type="scientific">Halarchaeum acidiphilum MH1-52-1</name>
    <dbReference type="NCBI Taxonomy" id="1261545"/>
    <lineage>
        <taxon>Archaea</taxon>
        <taxon>Methanobacteriati</taxon>
        <taxon>Methanobacteriota</taxon>
        <taxon>Stenosarchaea group</taxon>
        <taxon>Halobacteria</taxon>
        <taxon>Halobacteriales</taxon>
        <taxon>Halobacteriaceae</taxon>
    </lineage>
</organism>
<reference evidence="1 2" key="1">
    <citation type="submission" date="2013-09" db="EMBL/GenBank/DDBJ databases">
        <title>Whole genome sequencing of Halarchaeum acidiphilum strain MH1-52-1.</title>
        <authorList>
            <person name="Shimane Y."/>
            <person name="Minegishi H."/>
            <person name="Nishi S."/>
            <person name="Echigo A."/>
            <person name="Shuto A."/>
            <person name="Konishi M."/>
            <person name="Ito T."/>
            <person name="Ohkuma M."/>
            <person name="Ohta Y."/>
            <person name="Nagano Y."/>
            <person name="Tsubouchi T."/>
            <person name="Mori K."/>
            <person name="Usui K."/>
            <person name="Kamekura M."/>
            <person name="Usami R."/>
            <person name="Takaki Y."/>
            <person name="Hatada Y."/>
        </authorList>
    </citation>
    <scope>NUCLEOTIDE SEQUENCE [LARGE SCALE GENOMIC DNA]</scope>
    <source>
        <strain evidence="1 2">JCM 16109</strain>
    </source>
</reference>
<comment type="caution">
    <text evidence="1">The sequence shown here is derived from an EMBL/GenBank/DDBJ whole genome shotgun (WGS) entry which is preliminary data.</text>
</comment>
<proteinExistence type="predicted"/>
<dbReference type="InterPro" id="IPR055927">
    <property type="entry name" value="DUF7504"/>
</dbReference>
<dbReference type="Proteomes" id="UP000016986">
    <property type="component" value="Unassembled WGS sequence"/>
</dbReference>
<protein>
    <recommendedName>
        <fullName evidence="3">KaiC-like domain-containing protein</fullName>
    </recommendedName>
</protein>
<accession>U2YVC6</accession>
<evidence type="ECO:0008006" key="3">
    <source>
        <dbReference type="Google" id="ProtNLM"/>
    </source>
</evidence>
<dbReference type="eggNOG" id="arCOG02452">
    <property type="taxonomic scope" value="Archaea"/>
</dbReference>
<dbReference type="Pfam" id="PF24336">
    <property type="entry name" value="DUF7504"/>
    <property type="match status" value="1"/>
</dbReference>
<keyword evidence="2" id="KW-1185">Reference proteome</keyword>
<dbReference type="AlphaFoldDB" id="U2YVC6"/>